<evidence type="ECO:0000256" key="1">
    <source>
        <dbReference type="SAM" id="MobiDB-lite"/>
    </source>
</evidence>
<gene>
    <name evidence="2" type="ORF">J2792_003328</name>
</gene>
<dbReference type="RefSeq" id="WP_022675637.1">
    <property type="nucleotide sequence ID" value="NZ_CP140000.1"/>
</dbReference>
<sequence length="68" mass="7670">MIDKITIFVPHILMALMIWKLVHRADLDDDPALPNRRQPLMGRRPSPRPDSDGAQANANNPDRTGRDA</sequence>
<protein>
    <submittedName>
        <fullName evidence="2">Uncharacterized protein</fullName>
    </submittedName>
</protein>
<evidence type="ECO:0000313" key="3">
    <source>
        <dbReference type="Proteomes" id="UP001184150"/>
    </source>
</evidence>
<reference evidence="2 3" key="1">
    <citation type="submission" date="2023-07" db="EMBL/GenBank/DDBJ databases">
        <title>Sorghum-associated microbial communities from plants grown in Nebraska, USA.</title>
        <authorList>
            <person name="Schachtman D."/>
        </authorList>
    </citation>
    <scope>NUCLEOTIDE SEQUENCE [LARGE SCALE GENOMIC DNA]</scope>
    <source>
        <strain evidence="2 3">DS1027</strain>
    </source>
</reference>
<dbReference type="Proteomes" id="UP001184150">
    <property type="component" value="Unassembled WGS sequence"/>
</dbReference>
<name>A0ABU1MQ10_9SPHN</name>
<evidence type="ECO:0000313" key="2">
    <source>
        <dbReference type="EMBL" id="MDR6512445.1"/>
    </source>
</evidence>
<proteinExistence type="predicted"/>
<dbReference type="EMBL" id="JAVDRD010000009">
    <property type="protein sequence ID" value="MDR6512445.1"/>
    <property type="molecule type" value="Genomic_DNA"/>
</dbReference>
<comment type="caution">
    <text evidence="2">The sequence shown here is derived from an EMBL/GenBank/DDBJ whole genome shotgun (WGS) entry which is preliminary data.</text>
</comment>
<organism evidence="2 3">
    <name type="scientific">Novosphingobium capsulatum</name>
    <dbReference type="NCBI Taxonomy" id="13688"/>
    <lineage>
        <taxon>Bacteria</taxon>
        <taxon>Pseudomonadati</taxon>
        <taxon>Pseudomonadota</taxon>
        <taxon>Alphaproteobacteria</taxon>
        <taxon>Sphingomonadales</taxon>
        <taxon>Sphingomonadaceae</taxon>
        <taxon>Novosphingobium</taxon>
    </lineage>
</organism>
<keyword evidence="3" id="KW-1185">Reference proteome</keyword>
<accession>A0ABU1MQ10</accession>
<feature type="region of interest" description="Disordered" evidence="1">
    <location>
        <begin position="28"/>
        <end position="68"/>
    </location>
</feature>